<accession>A0A4R6XRP4</accession>
<keyword evidence="3" id="KW-1185">Reference proteome</keyword>
<feature type="transmembrane region" description="Helical" evidence="1">
    <location>
        <begin position="125"/>
        <end position="147"/>
    </location>
</feature>
<protein>
    <submittedName>
        <fullName evidence="2">Uncharacterized protein</fullName>
    </submittedName>
</protein>
<dbReference type="Proteomes" id="UP000295724">
    <property type="component" value="Unassembled WGS sequence"/>
</dbReference>
<name>A0A4R6XRP4_9GAMM</name>
<evidence type="ECO:0000313" key="3">
    <source>
        <dbReference type="Proteomes" id="UP000295724"/>
    </source>
</evidence>
<sequence>MRVAAGVILIIAAIFNLLASLVYLGGGAATTSLSNVADSAYVQSQQMTEAEKAELEKFQDEAGGSGILMMAFGVFLLVSVGILIAGAVFLFQDKKPQFIMVAGGMAIVAEVIGILVTQFGVTNTIGLVGGILAIISAKSMGGSAAPVDVE</sequence>
<feature type="transmembrane region" description="Helical" evidence="1">
    <location>
        <begin position="98"/>
        <end position="119"/>
    </location>
</feature>
<keyword evidence="1" id="KW-0472">Membrane</keyword>
<feature type="transmembrane region" description="Helical" evidence="1">
    <location>
        <begin position="67"/>
        <end position="91"/>
    </location>
</feature>
<gene>
    <name evidence="2" type="ORF">C8D91_0894</name>
</gene>
<reference evidence="2 3" key="1">
    <citation type="submission" date="2019-03" db="EMBL/GenBank/DDBJ databases">
        <title>Genomic Encyclopedia of Type Strains, Phase IV (KMG-IV): sequencing the most valuable type-strain genomes for metagenomic binning, comparative biology and taxonomic classification.</title>
        <authorList>
            <person name="Goeker M."/>
        </authorList>
    </citation>
    <scope>NUCLEOTIDE SEQUENCE [LARGE SCALE GENOMIC DNA]</scope>
    <source>
        <strain evidence="2 3">DSM 25488</strain>
    </source>
</reference>
<evidence type="ECO:0000256" key="1">
    <source>
        <dbReference type="SAM" id="Phobius"/>
    </source>
</evidence>
<proteinExistence type="predicted"/>
<dbReference type="AlphaFoldDB" id="A0A4R6XRP4"/>
<keyword evidence="1" id="KW-1133">Transmembrane helix</keyword>
<comment type="caution">
    <text evidence="2">The sequence shown here is derived from an EMBL/GenBank/DDBJ whole genome shotgun (WGS) entry which is preliminary data.</text>
</comment>
<organism evidence="2 3">
    <name type="scientific">Marinicella litoralis</name>
    <dbReference type="NCBI Taxonomy" id="644220"/>
    <lineage>
        <taxon>Bacteria</taxon>
        <taxon>Pseudomonadati</taxon>
        <taxon>Pseudomonadota</taxon>
        <taxon>Gammaproteobacteria</taxon>
        <taxon>Lysobacterales</taxon>
        <taxon>Marinicellaceae</taxon>
        <taxon>Marinicella</taxon>
    </lineage>
</organism>
<evidence type="ECO:0000313" key="2">
    <source>
        <dbReference type="EMBL" id="TDR22406.1"/>
    </source>
</evidence>
<dbReference type="EMBL" id="SNZB01000002">
    <property type="protein sequence ID" value="TDR22406.1"/>
    <property type="molecule type" value="Genomic_DNA"/>
</dbReference>
<feature type="transmembrane region" description="Helical" evidence="1">
    <location>
        <begin position="7"/>
        <end position="26"/>
    </location>
</feature>
<dbReference type="RefSeq" id="WP_099019050.1">
    <property type="nucleotide sequence ID" value="NZ_NIHB01000002.1"/>
</dbReference>
<dbReference type="OrthoDB" id="6198894at2"/>
<keyword evidence="1" id="KW-0812">Transmembrane</keyword>